<evidence type="ECO:0008006" key="5">
    <source>
        <dbReference type="Google" id="ProtNLM"/>
    </source>
</evidence>
<gene>
    <name evidence="3" type="ORF">GCM10009804_61500</name>
</gene>
<name>A0ABP4Q0U2_9ACTN</name>
<feature type="transmembrane region" description="Helical" evidence="2">
    <location>
        <begin position="108"/>
        <end position="126"/>
    </location>
</feature>
<feature type="transmembrane region" description="Helical" evidence="2">
    <location>
        <begin position="188"/>
        <end position="210"/>
    </location>
</feature>
<keyword evidence="2" id="KW-1133">Transmembrane helix</keyword>
<feature type="compositionally biased region" description="Low complexity" evidence="1">
    <location>
        <begin position="1"/>
        <end position="13"/>
    </location>
</feature>
<keyword evidence="2" id="KW-0812">Transmembrane</keyword>
<dbReference type="EMBL" id="BAAAPH010000024">
    <property type="protein sequence ID" value="GAA1596705.1"/>
    <property type="molecule type" value="Genomic_DNA"/>
</dbReference>
<evidence type="ECO:0000256" key="2">
    <source>
        <dbReference type="SAM" id="Phobius"/>
    </source>
</evidence>
<keyword evidence="2" id="KW-0472">Membrane</keyword>
<accession>A0ABP4Q0U2</accession>
<proteinExistence type="predicted"/>
<protein>
    <recommendedName>
        <fullName evidence="5">DUF3592 domain-containing protein</fullName>
    </recommendedName>
</protein>
<feature type="transmembrane region" description="Helical" evidence="2">
    <location>
        <begin position="66"/>
        <end position="88"/>
    </location>
</feature>
<feature type="transmembrane region" description="Helical" evidence="2">
    <location>
        <begin position="146"/>
        <end position="168"/>
    </location>
</feature>
<reference evidence="4" key="1">
    <citation type="journal article" date="2019" name="Int. J. Syst. Evol. Microbiol.">
        <title>The Global Catalogue of Microorganisms (GCM) 10K type strain sequencing project: providing services to taxonomists for standard genome sequencing and annotation.</title>
        <authorList>
            <consortium name="The Broad Institute Genomics Platform"/>
            <consortium name="The Broad Institute Genome Sequencing Center for Infectious Disease"/>
            <person name="Wu L."/>
            <person name="Ma J."/>
        </authorList>
    </citation>
    <scope>NUCLEOTIDE SEQUENCE [LARGE SCALE GENOMIC DNA]</scope>
    <source>
        <strain evidence="4">JCM 15572</strain>
    </source>
</reference>
<feature type="region of interest" description="Disordered" evidence="1">
    <location>
        <begin position="1"/>
        <end position="29"/>
    </location>
</feature>
<sequence>MVADETASETAGGAASGDGLSGAGDSREVDSRDWWDYRPVFSTVDKGGRITGLAPGERPGQLTGRLLISSALCFIGWGIASLLGTSLLCGGTSAPAGSCAVDVPGEVPVGWAIVAAIIGGYLTLFVTTDVTEQARQEFGQRRVASFLRSAPLLAGLVAGAAISVVTALRIDTAETIRRTTQGLVGTEAIAISAALAILAGLWWIAVVLRLPGALLHAHRRQTTIERLRRDGHRYDGQVRLGDIIYWLGNNPELHVTIEYDSPAGHHQRRARMRTSPDRVPVDGSRVIVYDDLRGDVHVELNRAARPAWAPEARYTPSE</sequence>
<keyword evidence="4" id="KW-1185">Reference proteome</keyword>
<evidence type="ECO:0000313" key="4">
    <source>
        <dbReference type="Proteomes" id="UP001501705"/>
    </source>
</evidence>
<dbReference type="Proteomes" id="UP001501705">
    <property type="component" value="Unassembled WGS sequence"/>
</dbReference>
<comment type="caution">
    <text evidence="3">The sequence shown here is derived from an EMBL/GenBank/DDBJ whole genome shotgun (WGS) entry which is preliminary data.</text>
</comment>
<evidence type="ECO:0000313" key="3">
    <source>
        <dbReference type="EMBL" id="GAA1596705.1"/>
    </source>
</evidence>
<evidence type="ECO:0000256" key="1">
    <source>
        <dbReference type="SAM" id="MobiDB-lite"/>
    </source>
</evidence>
<organism evidence="3 4">
    <name type="scientific">Kribbella hippodromi</name>
    <dbReference type="NCBI Taxonomy" id="434347"/>
    <lineage>
        <taxon>Bacteria</taxon>
        <taxon>Bacillati</taxon>
        <taxon>Actinomycetota</taxon>
        <taxon>Actinomycetes</taxon>
        <taxon>Propionibacteriales</taxon>
        <taxon>Kribbellaceae</taxon>
        <taxon>Kribbella</taxon>
    </lineage>
</organism>